<dbReference type="STRING" id="333673.A0A3M0L323"/>
<organism evidence="8 9">
    <name type="scientific">Hirundo rustica rustica</name>
    <dbReference type="NCBI Taxonomy" id="333673"/>
    <lineage>
        <taxon>Eukaryota</taxon>
        <taxon>Metazoa</taxon>
        <taxon>Chordata</taxon>
        <taxon>Craniata</taxon>
        <taxon>Vertebrata</taxon>
        <taxon>Euteleostomi</taxon>
        <taxon>Archelosauria</taxon>
        <taxon>Archosauria</taxon>
        <taxon>Dinosauria</taxon>
        <taxon>Saurischia</taxon>
        <taxon>Theropoda</taxon>
        <taxon>Coelurosauria</taxon>
        <taxon>Aves</taxon>
        <taxon>Neognathae</taxon>
        <taxon>Neoaves</taxon>
        <taxon>Telluraves</taxon>
        <taxon>Australaves</taxon>
        <taxon>Passeriformes</taxon>
        <taxon>Sylvioidea</taxon>
        <taxon>Hirundinidae</taxon>
        <taxon>Hirundo</taxon>
    </lineage>
</organism>
<dbReference type="InterPro" id="IPR021991">
    <property type="entry name" value="TTD_dom"/>
</dbReference>
<dbReference type="PROSITE" id="PS51015">
    <property type="entry name" value="YDG"/>
    <property type="match status" value="1"/>
</dbReference>
<evidence type="ECO:0000256" key="5">
    <source>
        <dbReference type="SAM" id="Phobius"/>
    </source>
</evidence>
<dbReference type="FunFam" id="2.30.280.10:FF:000001">
    <property type="entry name" value="E3 ubiquitin-protein ligase UHRF1 isoform 1"/>
    <property type="match status" value="1"/>
</dbReference>
<sequence length="1153" mass="129327">MWIQVRTIDGTETQTIDDLSRLTKIECLREKIEETFRVSPDRQRLFYRGKQLEDGHTLFDYNVGLNDIVQLLIRSDSEAPTTASVTDQDGEVNPSAVSNCKNKIKKTNSGSPSQPSTSSRSFLIDPGIGLYKINELVDARDTNIGAWFEAHIENVTRATKGHKSSKAQGKSGNTYKRTNGNLNQDHSRENANNSDSTPSTSYSDCMDTDEEAIYHIKYDEYPENGIIEMDTVNLRPRARTILKWSELKVGDVVMVNYNVETPEERGFVDWLEESDFLFIHTGLYTKLLFSQVETLSRSRNLLLHNPEVITTALQKFPVLFVICFVDLLADATVLQIPYESRTCKHETFLLSERVFMYLLLIAGTYYSITNVLSVNLDLVEKQLKVIEGLLKFSAAFLALWVPTIILSYKSHFCDLGPEDTINDCKILFIEEMYKIEKPGAYPLTFGDGDFKREMFQPSDRFHGPPLDLCNCGWMEYWGNYGPVSLTSVLGKVTGQIMPSVIVHCVQDSQGIRPSQQGFVKGRCSLTSLISFYDRVTHLVVERKAVGVVYMDFSKAFDAVSHSILLEKLSACGSVRHTVHRVKTWLYGWTQRLVVDGDTPSWWPVTSGVPRVQYRGQFCSSWMIWMRTLSAASVSSQTAPSWVGMLTCWRAGRLCRGIWTGWIMGWGHGVRFNNAQCWVLPLGHNNPRQLHRLGRVAAKLPTGKGPGGAVTVTEHEPGCAQVAKKANGILACTSNSVASRTRAGTVHCTHHWYCPSCKNDSNEVVKAGEKLKQSKKKAKMPSASTESQRDWGKGMACVGRTKECTIVPSNHYGPIPGVPVGTTWKFRVQVSEAGVHRPHVGGIHGRSNDGAYSLVLAGGFEDEVSVKPKDNLLAQDRGDEFTYTGSGGRDLSGNKRIGEHSFDQTLTHMNRALALNCDAPLDDKNGAESKNWRAGKPVRVVRSSKGRRISKYAPEEGNRYDGIYKVVKYWPEIGKCGFLVWRYLLRRDDVEPAPWTSEGMERSKKLGLSVQYPEGYLEAMASKEKKDKIKKQTVKQEPTSQSNGNQKRTIDDGTEEPTKTPKAMRMGDGGKGEAFQLTQEQQWLIREDCMNQKLWDEVLASLKEGPSCLQRSFRAEVFTCPACRYDLGKGYVMAPNKILQTLLDQFFPGYSKGR</sequence>
<feature type="domain" description="Ubiquitin-like" evidence="6">
    <location>
        <begin position="1"/>
        <end position="78"/>
    </location>
</feature>
<dbReference type="PRINTS" id="PR00348">
    <property type="entry name" value="UBIQUITIN"/>
</dbReference>
<keyword evidence="1 2" id="KW-0539">Nucleus</keyword>
<proteinExistence type="predicted"/>
<dbReference type="Gene3D" id="2.30.30.30">
    <property type="match status" value="1"/>
</dbReference>
<dbReference type="InterPro" id="IPR015947">
    <property type="entry name" value="PUA-like_sf"/>
</dbReference>
<feature type="compositionally biased region" description="Low complexity" evidence="4">
    <location>
        <begin position="109"/>
        <end position="121"/>
    </location>
</feature>
<comment type="pathway">
    <text evidence="3">Protein modification; protein ubiquitination.</text>
</comment>
<keyword evidence="3" id="KW-0808">Transferase</keyword>
<comment type="function">
    <text evidence="3">Multi domain E3 ubiquitin ligase that also plays a role in DNA methylation and histone modifications.</text>
</comment>
<feature type="transmembrane region" description="Helical" evidence="5">
    <location>
        <begin position="388"/>
        <end position="408"/>
    </location>
</feature>
<dbReference type="Gene3D" id="2.30.30.140">
    <property type="match status" value="1"/>
</dbReference>
<evidence type="ECO:0000313" key="9">
    <source>
        <dbReference type="Proteomes" id="UP000269221"/>
    </source>
</evidence>
<keyword evidence="5" id="KW-1133">Transmembrane helix</keyword>
<keyword evidence="3" id="KW-0863">Zinc-finger</keyword>
<accession>A0A3M0L323</accession>
<feature type="transmembrane region" description="Helical" evidence="5">
    <location>
        <begin position="354"/>
        <end position="376"/>
    </location>
</feature>
<comment type="subcellular location">
    <subcellularLocation>
        <location evidence="2 3">Nucleus</location>
    </subcellularLocation>
</comment>
<dbReference type="SMART" id="SM00213">
    <property type="entry name" value="UBQ"/>
    <property type="match status" value="1"/>
</dbReference>
<dbReference type="Gene3D" id="2.30.280.10">
    <property type="entry name" value="SRA-YDG"/>
    <property type="match status" value="1"/>
</dbReference>
<feature type="region of interest" description="Disordered" evidence="4">
    <location>
        <begin position="79"/>
        <end position="121"/>
    </location>
</feature>
<evidence type="ECO:0000256" key="4">
    <source>
        <dbReference type="SAM" id="MobiDB-lite"/>
    </source>
</evidence>
<dbReference type="CDD" id="cd20456">
    <property type="entry name" value="Tudor_UHRF2_rpt1"/>
    <property type="match status" value="1"/>
</dbReference>
<reference evidence="8 9" key="1">
    <citation type="submission" date="2018-07" db="EMBL/GenBank/DDBJ databases">
        <title>A high quality draft genome assembly of the barn swallow (H. rustica rustica).</title>
        <authorList>
            <person name="Formenti G."/>
            <person name="Chiara M."/>
            <person name="Poveda L."/>
            <person name="Francoijs K.-J."/>
            <person name="Bonisoli-Alquati A."/>
            <person name="Canova L."/>
            <person name="Gianfranceschi L."/>
            <person name="Horner D.S."/>
            <person name="Saino N."/>
        </authorList>
    </citation>
    <scope>NUCLEOTIDE SEQUENCE [LARGE SCALE GENOMIC DNA]</scope>
    <source>
        <strain evidence="8">Chelidonia</strain>
        <tissue evidence="8">Blood</tissue>
    </source>
</reference>
<evidence type="ECO:0000256" key="1">
    <source>
        <dbReference type="ARBA" id="ARBA00023242"/>
    </source>
</evidence>
<dbReference type="PROSITE" id="PS50053">
    <property type="entry name" value="UBIQUITIN_2"/>
    <property type="match status" value="1"/>
</dbReference>
<dbReference type="InterPro" id="IPR036987">
    <property type="entry name" value="SRA-YDG_sf"/>
</dbReference>
<dbReference type="InterPro" id="IPR029071">
    <property type="entry name" value="Ubiquitin-like_domsf"/>
</dbReference>
<feature type="region of interest" description="Disordered" evidence="4">
    <location>
        <begin position="1022"/>
        <end position="1069"/>
    </location>
</feature>
<gene>
    <name evidence="8" type="ORF">DUI87_04062</name>
</gene>
<evidence type="ECO:0000259" key="6">
    <source>
        <dbReference type="PROSITE" id="PS50053"/>
    </source>
</evidence>
<dbReference type="InterPro" id="IPR003105">
    <property type="entry name" value="SRA_YDG"/>
</dbReference>
<dbReference type="EC" id="2.3.2.27" evidence="3"/>
<keyword evidence="3" id="KW-0479">Metal-binding</keyword>
<feature type="domain" description="YDG" evidence="7">
    <location>
        <begin position="812"/>
        <end position="986"/>
    </location>
</feature>
<dbReference type="GO" id="GO:0061630">
    <property type="term" value="F:ubiquitin protein ligase activity"/>
    <property type="evidence" value="ECO:0007669"/>
    <property type="project" value="UniProtKB-UniRule"/>
</dbReference>
<keyword evidence="3" id="KW-0833">Ubl conjugation pathway</keyword>
<dbReference type="CDD" id="cd17123">
    <property type="entry name" value="Ubl_UHRF2"/>
    <property type="match status" value="1"/>
</dbReference>
<dbReference type="GO" id="GO:0044027">
    <property type="term" value="P:negative regulation of gene expression via chromosomal CpG island methylation"/>
    <property type="evidence" value="ECO:0007669"/>
    <property type="project" value="TreeGrafter"/>
</dbReference>
<keyword evidence="3" id="KW-0862">Zinc</keyword>
<dbReference type="InterPro" id="IPR000626">
    <property type="entry name" value="Ubiquitin-like_dom"/>
</dbReference>
<comment type="domain">
    <text evidence="3">The YDG domain mediates the interaction with histone H3.</text>
</comment>
<name>A0A3M0L323_HIRRU</name>
<comment type="catalytic activity">
    <reaction evidence="3">
        <text>S-ubiquitinyl-[E2 ubiquitin-conjugating enzyme]-L-cysteine + [acceptor protein]-L-lysine = [E2 ubiquitin-conjugating enzyme]-L-cysteine + N(6)-ubiquitinyl-[acceptor protein]-L-lysine.</text>
        <dbReference type="EC" id="2.3.2.27"/>
    </reaction>
</comment>
<dbReference type="PANTHER" id="PTHR14140">
    <property type="entry name" value="E3 UBIQUITIN-PROTEIN LIGASE UHRF-RELATED"/>
    <property type="match status" value="1"/>
</dbReference>
<feature type="compositionally biased region" description="Polar residues" evidence="4">
    <location>
        <begin position="166"/>
        <end position="203"/>
    </location>
</feature>
<keyword evidence="5" id="KW-0812">Transmembrane</keyword>
<comment type="caution">
    <text evidence="8">The sequence shown here is derived from an EMBL/GenBank/DDBJ whole genome shotgun (WGS) entry which is preliminary data.</text>
</comment>
<dbReference type="Gene3D" id="3.30.40.10">
    <property type="entry name" value="Zinc/RING finger domain, C3HC4 (zinc finger)"/>
    <property type="match status" value="1"/>
</dbReference>
<dbReference type="SMART" id="SM00466">
    <property type="entry name" value="SRA"/>
    <property type="match status" value="1"/>
</dbReference>
<protein>
    <recommendedName>
        <fullName evidence="3">RING-type E3 ubiquitin transferase</fullName>
        <ecNumber evidence="3">2.3.2.27</ecNumber>
    </recommendedName>
</protein>
<dbReference type="OrthoDB" id="2270193at2759"/>
<evidence type="ECO:0000259" key="7">
    <source>
        <dbReference type="PROSITE" id="PS51015"/>
    </source>
</evidence>
<dbReference type="SUPFAM" id="SSF88697">
    <property type="entry name" value="PUA domain-like"/>
    <property type="match status" value="1"/>
</dbReference>
<dbReference type="InterPro" id="IPR013083">
    <property type="entry name" value="Znf_RING/FYVE/PHD"/>
</dbReference>
<keyword evidence="5" id="KW-0472">Membrane</keyword>
<dbReference type="AlphaFoldDB" id="A0A3M0L323"/>
<dbReference type="GO" id="GO:0008270">
    <property type="term" value="F:zinc ion binding"/>
    <property type="evidence" value="ECO:0007669"/>
    <property type="project" value="UniProtKB-KW"/>
</dbReference>
<dbReference type="Pfam" id="PF02182">
    <property type="entry name" value="SAD_SRA"/>
    <property type="match status" value="1"/>
</dbReference>
<evidence type="ECO:0000256" key="2">
    <source>
        <dbReference type="PROSITE-ProRule" id="PRU00358"/>
    </source>
</evidence>
<dbReference type="GO" id="GO:0016567">
    <property type="term" value="P:protein ubiquitination"/>
    <property type="evidence" value="ECO:0007669"/>
    <property type="project" value="UniProtKB-UniRule"/>
</dbReference>
<feature type="compositionally biased region" description="Polar residues" evidence="4">
    <location>
        <begin position="1035"/>
        <end position="1046"/>
    </location>
</feature>
<dbReference type="SUPFAM" id="SSF54236">
    <property type="entry name" value="Ubiquitin-like"/>
    <property type="match status" value="1"/>
</dbReference>
<dbReference type="InterPro" id="IPR047468">
    <property type="entry name" value="Ubl_UHRF2"/>
</dbReference>
<feature type="region of interest" description="Disordered" evidence="4">
    <location>
        <begin position="771"/>
        <end position="790"/>
    </location>
</feature>
<dbReference type="InterPro" id="IPR047407">
    <property type="entry name" value="Tudor_UHRF2_rpt1"/>
</dbReference>
<dbReference type="Pfam" id="PF00240">
    <property type="entry name" value="ubiquitin"/>
    <property type="match status" value="1"/>
</dbReference>
<feature type="compositionally biased region" description="Basic and acidic residues" evidence="4">
    <location>
        <begin position="1047"/>
        <end position="1058"/>
    </location>
</feature>
<dbReference type="GO" id="GO:0003677">
    <property type="term" value="F:DNA binding"/>
    <property type="evidence" value="ECO:0007669"/>
    <property type="project" value="UniProtKB-KW"/>
</dbReference>
<dbReference type="InterPro" id="IPR014722">
    <property type="entry name" value="Rib_uL2_dom2"/>
</dbReference>
<dbReference type="GO" id="GO:0005634">
    <property type="term" value="C:nucleus"/>
    <property type="evidence" value="ECO:0007669"/>
    <property type="project" value="UniProtKB-SubCell"/>
</dbReference>
<dbReference type="FunFam" id="3.10.20.90:FF:000336">
    <property type="entry name" value="E3 ubiquitin-protein ligase UHRF2 isoform A"/>
    <property type="match status" value="1"/>
</dbReference>
<dbReference type="Gene3D" id="3.10.20.90">
    <property type="entry name" value="Phosphatidylinositol 3-kinase Catalytic Subunit, Chain A, domain 1"/>
    <property type="match status" value="1"/>
</dbReference>
<dbReference type="InterPro" id="IPR019956">
    <property type="entry name" value="Ubiquitin_dom"/>
</dbReference>
<evidence type="ECO:0000313" key="8">
    <source>
        <dbReference type="EMBL" id="RMC19451.1"/>
    </source>
</evidence>
<dbReference type="Pfam" id="PF12148">
    <property type="entry name" value="TTD"/>
    <property type="match status" value="1"/>
</dbReference>
<evidence type="ECO:0000256" key="3">
    <source>
        <dbReference type="RuleBase" id="RU369101"/>
    </source>
</evidence>
<dbReference type="Proteomes" id="UP000269221">
    <property type="component" value="Unassembled WGS sequence"/>
</dbReference>
<dbReference type="InterPro" id="IPR045134">
    <property type="entry name" value="UHRF1/2-like"/>
</dbReference>
<keyword evidence="9" id="KW-1185">Reference proteome</keyword>
<feature type="region of interest" description="Disordered" evidence="4">
    <location>
        <begin position="158"/>
        <end position="204"/>
    </location>
</feature>
<dbReference type="EMBL" id="QRBI01000095">
    <property type="protein sequence ID" value="RMC19451.1"/>
    <property type="molecule type" value="Genomic_DNA"/>
</dbReference>
<keyword evidence="3" id="KW-0238">DNA-binding</keyword>
<dbReference type="GO" id="GO:0042393">
    <property type="term" value="F:histone binding"/>
    <property type="evidence" value="ECO:0007669"/>
    <property type="project" value="UniProtKB-UniRule"/>
</dbReference>
<dbReference type="PANTHER" id="PTHR14140:SF3">
    <property type="entry name" value="E3 UBIQUITIN-PROTEIN LIGASE UHRF2"/>
    <property type="match status" value="1"/>
</dbReference>